<dbReference type="AlphaFoldDB" id="A0AAD4L682"/>
<sequence length="153" mass="16700">MEYPHALILTCSSADCDMLSCRIAYARMEHLLQYSAKMHVLLSISTEGPTHRASLSGHLDRVRLHWPQSLPPSPSAASSVVARQSGPLSFHSISLVLATRLASGRAVRTDNASTMPGLEIIPRIGPTSSNMVSMHTMLQASVQHLCDLCEHRM</sequence>
<keyword evidence="2" id="KW-1185">Reference proteome</keyword>
<proteinExistence type="predicted"/>
<dbReference type="EMBL" id="JAKELL010000109">
    <property type="protein sequence ID" value="KAH8981862.1"/>
    <property type="molecule type" value="Genomic_DNA"/>
</dbReference>
<gene>
    <name evidence="1" type="ORF">EDB92DRAFT_1895990</name>
</gene>
<organism evidence="1 2">
    <name type="scientific">Lactarius akahatsu</name>
    <dbReference type="NCBI Taxonomy" id="416441"/>
    <lineage>
        <taxon>Eukaryota</taxon>
        <taxon>Fungi</taxon>
        <taxon>Dikarya</taxon>
        <taxon>Basidiomycota</taxon>
        <taxon>Agaricomycotina</taxon>
        <taxon>Agaricomycetes</taxon>
        <taxon>Russulales</taxon>
        <taxon>Russulaceae</taxon>
        <taxon>Lactarius</taxon>
    </lineage>
</organism>
<protein>
    <submittedName>
        <fullName evidence="1">Uncharacterized protein</fullName>
    </submittedName>
</protein>
<comment type="caution">
    <text evidence="1">The sequence shown here is derived from an EMBL/GenBank/DDBJ whole genome shotgun (WGS) entry which is preliminary data.</text>
</comment>
<evidence type="ECO:0000313" key="1">
    <source>
        <dbReference type="EMBL" id="KAH8981862.1"/>
    </source>
</evidence>
<dbReference type="Proteomes" id="UP001201163">
    <property type="component" value="Unassembled WGS sequence"/>
</dbReference>
<reference evidence="1" key="1">
    <citation type="submission" date="2022-01" db="EMBL/GenBank/DDBJ databases">
        <title>Comparative genomics reveals a dynamic genome evolution in the ectomycorrhizal milk-cap (Lactarius) mushrooms.</title>
        <authorList>
            <consortium name="DOE Joint Genome Institute"/>
            <person name="Lebreton A."/>
            <person name="Tang N."/>
            <person name="Kuo A."/>
            <person name="LaButti K."/>
            <person name="Drula E."/>
            <person name="Barry K."/>
            <person name="Clum A."/>
            <person name="Lipzen A."/>
            <person name="Mousain D."/>
            <person name="Ng V."/>
            <person name="Wang R."/>
            <person name="Wang X."/>
            <person name="Dai Y."/>
            <person name="Henrissat B."/>
            <person name="Grigoriev I.V."/>
            <person name="Guerin-Laguette A."/>
            <person name="Yu F."/>
            <person name="Martin F.M."/>
        </authorList>
    </citation>
    <scope>NUCLEOTIDE SEQUENCE</scope>
    <source>
        <strain evidence="1">QP</strain>
    </source>
</reference>
<evidence type="ECO:0000313" key="2">
    <source>
        <dbReference type="Proteomes" id="UP001201163"/>
    </source>
</evidence>
<feature type="non-terminal residue" evidence="1">
    <location>
        <position position="153"/>
    </location>
</feature>
<accession>A0AAD4L682</accession>
<name>A0AAD4L682_9AGAM</name>